<comment type="caution">
    <text evidence="1">The sequence shown here is derived from an EMBL/GenBank/DDBJ whole genome shotgun (WGS) entry which is preliminary data.</text>
</comment>
<evidence type="ECO:0000313" key="1">
    <source>
        <dbReference type="EMBL" id="HAW74891.1"/>
    </source>
</evidence>
<name>A0A350P0S4_9ALTE</name>
<organism evidence="1 2">
    <name type="scientific">Alteromonas australica</name>
    <dbReference type="NCBI Taxonomy" id="589873"/>
    <lineage>
        <taxon>Bacteria</taxon>
        <taxon>Pseudomonadati</taxon>
        <taxon>Pseudomonadota</taxon>
        <taxon>Gammaproteobacteria</taxon>
        <taxon>Alteromonadales</taxon>
        <taxon>Alteromonadaceae</taxon>
        <taxon>Alteromonas/Salinimonas group</taxon>
        <taxon>Alteromonas</taxon>
    </lineage>
</organism>
<gene>
    <name evidence="1" type="ORF">DCW74_04045</name>
</gene>
<dbReference type="Proteomes" id="UP000263517">
    <property type="component" value="Unassembled WGS sequence"/>
</dbReference>
<evidence type="ECO:0000313" key="2">
    <source>
        <dbReference type="Proteomes" id="UP000263517"/>
    </source>
</evidence>
<sequence length="69" mass="7902">MDLVSFIKDYQKILINRVDDISLSITSGGVTDWEDYKARVGEIQGVTYALDEMKALLKKVKYIDDTDRT</sequence>
<dbReference type="AlphaFoldDB" id="A0A350P0S4"/>
<proteinExistence type="predicted"/>
<protein>
    <submittedName>
        <fullName evidence="1">Uncharacterized protein</fullName>
    </submittedName>
</protein>
<reference evidence="1 2" key="1">
    <citation type="journal article" date="2018" name="Nat. Biotechnol.">
        <title>A standardized bacterial taxonomy based on genome phylogeny substantially revises the tree of life.</title>
        <authorList>
            <person name="Parks D.H."/>
            <person name="Chuvochina M."/>
            <person name="Waite D.W."/>
            <person name="Rinke C."/>
            <person name="Skarshewski A."/>
            <person name="Chaumeil P.A."/>
            <person name="Hugenholtz P."/>
        </authorList>
    </citation>
    <scope>NUCLEOTIDE SEQUENCE [LARGE SCALE GENOMIC DNA]</scope>
    <source>
        <strain evidence="1">UBA11978</strain>
    </source>
</reference>
<accession>A0A350P0S4</accession>
<dbReference type="EMBL" id="DNAN01000137">
    <property type="protein sequence ID" value="HAW74891.1"/>
    <property type="molecule type" value="Genomic_DNA"/>
</dbReference>